<protein>
    <submittedName>
        <fullName evidence="1">Uncharacterized protein</fullName>
    </submittedName>
</protein>
<accession>A0A0C9ZDX3</accession>
<evidence type="ECO:0000313" key="1">
    <source>
        <dbReference type="EMBL" id="KIK35700.1"/>
    </source>
</evidence>
<dbReference type="Proteomes" id="UP000054485">
    <property type="component" value="Unassembled WGS sequence"/>
</dbReference>
<dbReference type="AlphaFoldDB" id="A0A0C9ZDX3"/>
<name>A0A0C9ZDX3_9AGAM</name>
<reference evidence="1 2" key="1">
    <citation type="submission" date="2014-04" db="EMBL/GenBank/DDBJ databases">
        <authorList>
            <consortium name="DOE Joint Genome Institute"/>
            <person name="Kuo A."/>
            <person name="Ruytinx J."/>
            <person name="Rineau F."/>
            <person name="Colpaert J."/>
            <person name="Kohler A."/>
            <person name="Nagy L.G."/>
            <person name="Floudas D."/>
            <person name="Copeland A."/>
            <person name="Barry K.W."/>
            <person name="Cichocki N."/>
            <person name="Veneault-Fourrey C."/>
            <person name="LaButti K."/>
            <person name="Lindquist E.A."/>
            <person name="Lipzen A."/>
            <person name="Lundell T."/>
            <person name="Morin E."/>
            <person name="Murat C."/>
            <person name="Sun H."/>
            <person name="Tunlid A."/>
            <person name="Henrissat B."/>
            <person name="Grigoriev I.V."/>
            <person name="Hibbett D.S."/>
            <person name="Martin F."/>
            <person name="Nordberg H.P."/>
            <person name="Cantor M.N."/>
            <person name="Hua S.X."/>
        </authorList>
    </citation>
    <scope>NUCLEOTIDE SEQUENCE [LARGE SCALE GENOMIC DNA]</scope>
    <source>
        <strain evidence="1 2">UH-Slu-Lm8-n1</strain>
    </source>
</reference>
<organism evidence="1 2">
    <name type="scientific">Suillus luteus UH-Slu-Lm8-n1</name>
    <dbReference type="NCBI Taxonomy" id="930992"/>
    <lineage>
        <taxon>Eukaryota</taxon>
        <taxon>Fungi</taxon>
        <taxon>Dikarya</taxon>
        <taxon>Basidiomycota</taxon>
        <taxon>Agaricomycotina</taxon>
        <taxon>Agaricomycetes</taxon>
        <taxon>Agaricomycetidae</taxon>
        <taxon>Boletales</taxon>
        <taxon>Suillineae</taxon>
        <taxon>Suillaceae</taxon>
        <taxon>Suillus</taxon>
    </lineage>
</organism>
<dbReference type="EMBL" id="KN835596">
    <property type="protein sequence ID" value="KIK35700.1"/>
    <property type="molecule type" value="Genomic_DNA"/>
</dbReference>
<sequence>MALLTTLSVLLRQLQYSDDILEETGARAPSGSSTAKCIIDSICIRDLAYFSTSSC</sequence>
<dbReference type="HOGENOM" id="CLU_3033973_0_0_1"/>
<evidence type="ECO:0000313" key="2">
    <source>
        <dbReference type="Proteomes" id="UP000054485"/>
    </source>
</evidence>
<dbReference type="InParanoid" id="A0A0C9ZDX3"/>
<proteinExistence type="predicted"/>
<reference evidence="2" key="2">
    <citation type="submission" date="2015-01" db="EMBL/GenBank/DDBJ databases">
        <title>Evolutionary Origins and Diversification of the Mycorrhizal Mutualists.</title>
        <authorList>
            <consortium name="DOE Joint Genome Institute"/>
            <consortium name="Mycorrhizal Genomics Consortium"/>
            <person name="Kohler A."/>
            <person name="Kuo A."/>
            <person name="Nagy L.G."/>
            <person name="Floudas D."/>
            <person name="Copeland A."/>
            <person name="Barry K.W."/>
            <person name="Cichocki N."/>
            <person name="Veneault-Fourrey C."/>
            <person name="LaButti K."/>
            <person name="Lindquist E.A."/>
            <person name="Lipzen A."/>
            <person name="Lundell T."/>
            <person name="Morin E."/>
            <person name="Murat C."/>
            <person name="Riley R."/>
            <person name="Ohm R."/>
            <person name="Sun H."/>
            <person name="Tunlid A."/>
            <person name="Henrissat B."/>
            <person name="Grigoriev I.V."/>
            <person name="Hibbett D.S."/>
            <person name="Martin F."/>
        </authorList>
    </citation>
    <scope>NUCLEOTIDE SEQUENCE [LARGE SCALE GENOMIC DNA]</scope>
    <source>
        <strain evidence="2">UH-Slu-Lm8-n1</strain>
    </source>
</reference>
<keyword evidence="2" id="KW-1185">Reference proteome</keyword>
<gene>
    <name evidence="1" type="ORF">CY34DRAFT_811943</name>
</gene>